<evidence type="ECO:0000256" key="1">
    <source>
        <dbReference type="ARBA" id="ARBA00022649"/>
    </source>
</evidence>
<keyword evidence="1" id="KW-1277">Toxin-antitoxin system</keyword>
<protein>
    <recommendedName>
        <fullName evidence="4">Addiction module toxin RelE</fullName>
    </recommendedName>
</protein>
<dbReference type="InterPro" id="IPR007712">
    <property type="entry name" value="RelE/ParE_toxin"/>
</dbReference>
<dbReference type="AlphaFoldDB" id="A0A1J4SDZ0"/>
<dbReference type="Gene3D" id="3.30.2310.20">
    <property type="entry name" value="RelE-like"/>
    <property type="match status" value="1"/>
</dbReference>
<dbReference type="Proteomes" id="UP000182278">
    <property type="component" value="Unassembled WGS sequence"/>
</dbReference>
<evidence type="ECO:0000313" key="2">
    <source>
        <dbReference type="EMBL" id="OIN97504.1"/>
    </source>
</evidence>
<sequence>MNEYKIFETKGFLEDLEQDFRGRQEKIRAKLKDYVYPQLKQQPYFGPHIVKLTNYKYDMWRYRIGDWRFFYEIDKHKKIVLMIAADDRASAYRGKK</sequence>
<proteinExistence type="predicted"/>
<gene>
    <name evidence="2" type="ORF">AUJ66_03180</name>
</gene>
<name>A0A1J4SDZ0_9BACT</name>
<dbReference type="STRING" id="1817893.AUJ66_03180"/>
<evidence type="ECO:0008006" key="4">
    <source>
        <dbReference type="Google" id="ProtNLM"/>
    </source>
</evidence>
<dbReference type="SUPFAM" id="SSF143011">
    <property type="entry name" value="RelE-like"/>
    <property type="match status" value="1"/>
</dbReference>
<organism evidence="2 3">
    <name type="scientific">Candidatus Desantisbacteria bacterium CG1_02_38_46</name>
    <dbReference type="NCBI Taxonomy" id="1817893"/>
    <lineage>
        <taxon>Bacteria</taxon>
        <taxon>Candidatus Desantisiibacteriota</taxon>
    </lineage>
</organism>
<dbReference type="Pfam" id="PF05016">
    <property type="entry name" value="ParE_toxin"/>
    <property type="match status" value="1"/>
</dbReference>
<accession>A0A1J4SDZ0</accession>
<evidence type="ECO:0000313" key="3">
    <source>
        <dbReference type="Proteomes" id="UP000182278"/>
    </source>
</evidence>
<dbReference type="EMBL" id="MNUO01000046">
    <property type="protein sequence ID" value="OIN97504.1"/>
    <property type="molecule type" value="Genomic_DNA"/>
</dbReference>
<reference evidence="2 3" key="1">
    <citation type="journal article" date="2016" name="Environ. Microbiol.">
        <title>Genomic resolution of a cold subsurface aquifer community provides metabolic insights for novel microbes adapted to high CO concentrations.</title>
        <authorList>
            <person name="Probst A.J."/>
            <person name="Castelle C.J."/>
            <person name="Singh A."/>
            <person name="Brown C.T."/>
            <person name="Anantharaman K."/>
            <person name="Sharon I."/>
            <person name="Hug L.A."/>
            <person name="Burstein D."/>
            <person name="Emerson J.B."/>
            <person name="Thomas B.C."/>
            <person name="Banfield J.F."/>
        </authorList>
    </citation>
    <scope>NUCLEOTIDE SEQUENCE [LARGE SCALE GENOMIC DNA]</scope>
    <source>
        <strain evidence="2">CG1_02_38_46</strain>
    </source>
</reference>
<dbReference type="InterPro" id="IPR035093">
    <property type="entry name" value="RelE/ParE_toxin_dom_sf"/>
</dbReference>
<comment type="caution">
    <text evidence="2">The sequence shown here is derived from an EMBL/GenBank/DDBJ whole genome shotgun (WGS) entry which is preliminary data.</text>
</comment>